<evidence type="ECO:0000256" key="7">
    <source>
        <dbReference type="PIRSR" id="PIRSR600175-2"/>
    </source>
</evidence>
<evidence type="ECO:0000256" key="1">
    <source>
        <dbReference type="ARBA" id="ARBA00004141"/>
    </source>
</evidence>
<keyword evidence="5 9" id="KW-0472">Membrane</keyword>
<dbReference type="Proteomes" id="UP001497497">
    <property type="component" value="Unassembled WGS sequence"/>
</dbReference>
<dbReference type="PRINTS" id="PR00176">
    <property type="entry name" value="NANEUSMPORT"/>
</dbReference>
<dbReference type="GO" id="GO:0046872">
    <property type="term" value="F:metal ion binding"/>
    <property type="evidence" value="ECO:0007669"/>
    <property type="project" value="UniProtKB-KW"/>
</dbReference>
<feature type="binding site" evidence="6">
    <location>
        <position position="368"/>
    </location>
    <ligand>
        <name>Na(+)</name>
        <dbReference type="ChEBI" id="CHEBI:29101"/>
        <label>1</label>
    </ligand>
</feature>
<evidence type="ECO:0000313" key="11">
    <source>
        <dbReference type="Proteomes" id="UP001497497"/>
    </source>
</evidence>
<feature type="binding site" evidence="6">
    <location>
        <position position="19"/>
    </location>
    <ligand>
        <name>Na(+)</name>
        <dbReference type="ChEBI" id="CHEBI:29101"/>
        <label>1</label>
    </ligand>
</feature>
<evidence type="ECO:0000256" key="3">
    <source>
        <dbReference type="ARBA" id="ARBA00022692"/>
    </source>
</evidence>
<feature type="transmembrane region" description="Helical" evidence="9">
    <location>
        <begin position="256"/>
        <end position="280"/>
    </location>
</feature>
<feature type="binding site" evidence="6">
    <location>
        <position position="22"/>
    </location>
    <ligand>
        <name>Na(+)</name>
        <dbReference type="ChEBI" id="CHEBI:29101"/>
        <label>1</label>
    </ligand>
</feature>
<dbReference type="PROSITE" id="PS00754">
    <property type="entry name" value="NA_NEUROTRAN_SYMP_2"/>
    <property type="match status" value="1"/>
</dbReference>
<reference evidence="10 11" key="1">
    <citation type="submission" date="2024-04" db="EMBL/GenBank/DDBJ databases">
        <authorList>
            <consortium name="Genoscope - CEA"/>
            <person name="William W."/>
        </authorList>
    </citation>
    <scope>NUCLEOTIDE SEQUENCE [LARGE SCALE GENOMIC DNA]</scope>
</reference>
<feature type="transmembrane region" description="Helical" evidence="9">
    <location>
        <begin position="182"/>
        <end position="201"/>
    </location>
</feature>
<keyword evidence="7" id="KW-1015">Disulfide bond</keyword>
<dbReference type="NCBIfam" id="NF037979">
    <property type="entry name" value="Na_transp"/>
    <property type="match status" value="1"/>
</dbReference>
<feature type="binding site" evidence="6">
    <location>
        <position position="367"/>
    </location>
    <ligand>
        <name>Na(+)</name>
        <dbReference type="ChEBI" id="CHEBI:29101"/>
        <label>1</label>
    </ligand>
</feature>
<feature type="transmembrane region" description="Helical" evidence="9">
    <location>
        <begin position="352"/>
        <end position="377"/>
    </location>
</feature>
<evidence type="ECO:0000313" key="10">
    <source>
        <dbReference type="EMBL" id="CAL1533761.1"/>
    </source>
</evidence>
<dbReference type="Pfam" id="PF00209">
    <property type="entry name" value="SNF"/>
    <property type="match status" value="1"/>
</dbReference>
<dbReference type="GO" id="GO:0005886">
    <property type="term" value="C:plasma membrane"/>
    <property type="evidence" value="ECO:0007669"/>
    <property type="project" value="TreeGrafter"/>
</dbReference>
<organism evidence="10 11">
    <name type="scientific">Lymnaea stagnalis</name>
    <name type="common">Great pond snail</name>
    <name type="synonym">Helix stagnalis</name>
    <dbReference type="NCBI Taxonomy" id="6523"/>
    <lineage>
        <taxon>Eukaryota</taxon>
        <taxon>Metazoa</taxon>
        <taxon>Spiralia</taxon>
        <taxon>Lophotrochozoa</taxon>
        <taxon>Mollusca</taxon>
        <taxon>Gastropoda</taxon>
        <taxon>Heterobranchia</taxon>
        <taxon>Euthyneura</taxon>
        <taxon>Panpulmonata</taxon>
        <taxon>Hygrophila</taxon>
        <taxon>Lymnaeoidea</taxon>
        <taxon>Lymnaeidae</taxon>
        <taxon>Lymnaea</taxon>
    </lineage>
</organism>
<feature type="binding site" evidence="6">
    <location>
        <position position="21"/>
    </location>
    <ligand>
        <name>Na(+)</name>
        <dbReference type="ChEBI" id="CHEBI:29101"/>
        <label>1</label>
    </ligand>
</feature>
<sequence>MEERQNWGKKLEFMLATIGYAVGLGNVWRFPYLCFRSGGGAFLIPFFIMLVLCGIPLTYMEMAVGQYTRNGPIGALAKLCPFFQGAGVATVMISFLFTTYYIVIITWSFYYMFNCFTDTLPWTHCNNTWNSEHCWDGSKVNWSATDNGTRFIQPNGSRSPTEDFFIENLLERSSGINEQGTLRWQLLLILLMCWVIVYFCIWKGPKSTGKVVYFTATFPYLVLAILLVRGLTLPGSEEGINFFIKPRWELLLDAKVWVLAAAQNFNSLGVAFGGLITMSSYSKFNNKIVRDVLTLALVDAFTCLLAGFAIFSILGNLALNQGRGVEEVVQEGPGLVFVIYPQAFNTMPVSQLFAFLFFFMLVCLGIDSQFASVEVIVTTIQDHFDPAIRRYLKRKEVLVAVVCFFSFLFGLPNITQGGFYFFQLIDYYAAALSLMVLAFFEVIAICWFYGAHNLAENIKTMTGAKPNIFFIACWFVLSPLLIGGIWIFSMIQYQPLSIAGYEYPDWAIGLGWFIALMSVACIPAGMIHAVFYTKGANILHKFRNSFRSKMTAENRSPINSDKDDVILTKISIATFADQPDCQPPAKHCIEL</sequence>
<feature type="transmembrane region" description="Helical" evidence="9">
    <location>
        <begin position="85"/>
        <end position="113"/>
    </location>
</feature>
<evidence type="ECO:0000256" key="6">
    <source>
        <dbReference type="PIRSR" id="PIRSR600175-1"/>
    </source>
</evidence>
<comment type="caution">
    <text evidence="10">The sequence shown here is derived from an EMBL/GenBank/DDBJ whole genome shotgun (WGS) entry which is preliminary data.</text>
</comment>
<dbReference type="GO" id="GO:0089718">
    <property type="term" value="P:amino acid import across plasma membrane"/>
    <property type="evidence" value="ECO:0007669"/>
    <property type="project" value="TreeGrafter"/>
</dbReference>
<gene>
    <name evidence="10" type="ORF">GSLYS_00007721001</name>
</gene>
<feature type="transmembrane region" description="Helical" evidence="9">
    <location>
        <begin position="42"/>
        <end position="64"/>
    </location>
</feature>
<dbReference type="PROSITE" id="PS00610">
    <property type="entry name" value="NA_NEUROTRAN_SYMP_1"/>
    <property type="match status" value="1"/>
</dbReference>
<feature type="transmembrane region" description="Helical" evidence="9">
    <location>
        <begin position="213"/>
        <end position="236"/>
    </location>
</feature>
<keyword evidence="11" id="KW-1185">Reference proteome</keyword>
<keyword evidence="4 9" id="KW-1133">Transmembrane helix</keyword>
<keyword evidence="8" id="KW-0769">Symport</keyword>
<comment type="similarity">
    <text evidence="8">Belongs to the sodium:neurotransmitter symporter (SNF) (TC 2.A.22) family.</text>
</comment>
<feature type="disulfide bond" evidence="7">
    <location>
        <begin position="125"/>
        <end position="134"/>
    </location>
</feature>
<name>A0AAV2HI84_LYMST</name>
<feature type="binding site" evidence="6">
    <location>
        <position position="26"/>
    </location>
    <ligand>
        <name>Na(+)</name>
        <dbReference type="ChEBI" id="CHEBI:29101"/>
        <label>1</label>
    </ligand>
</feature>
<dbReference type="GO" id="GO:0005283">
    <property type="term" value="F:amino acid:sodium symporter activity"/>
    <property type="evidence" value="ECO:0007669"/>
    <property type="project" value="TreeGrafter"/>
</dbReference>
<feature type="binding site" evidence="6">
    <location>
        <position position="267"/>
    </location>
    <ligand>
        <name>Na(+)</name>
        <dbReference type="ChEBI" id="CHEBI:29101"/>
        <label>1</label>
    </ligand>
</feature>
<proteinExistence type="inferred from homology"/>
<dbReference type="AlphaFoldDB" id="A0AAV2HI84"/>
<feature type="binding site" evidence="6">
    <location>
        <position position="364"/>
    </location>
    <ligand>
        <name>Na(+)</name>
        <dbReference type="ChEBI" id="CHEBI:29101"/>
        <label>1</label>
    </ligand>
</feature>
<evidence type="ECO:0000256" key="8">
    <source>
        <dbReference type="RuleBase" id="RU003732"/>
    </source>
</evidence>
<feature type="transmembrane region" description="Helical" evidence="9">
    <location>
        <begin position="397"/>
        <end position="415"/>
    </location>
</feature>
<protein>
    <recommendedName>
        <fullName evidence="8">Transporter</fullName>
    </recommendedName>
</protein>
<accession>A0AAV2HI84</accession>
<dbReference type="EMBL" id="CAXITT010000151">
    <property type="protein sequence ID" value="CAL1533761.1"/>
    <property type="molecule type" value="Genomic_DNA"/>
</dbReference>
<dbReference type="InterPro" id="IPR000175">
    <property type="entry name" value="Na/ntran_symport"/>
</dbReference>
<evidence type="ECO:0000256" key="5">
    <source>
        <dbReference type="ARBA" id="ARBA00023136"/>
    </source>
</evidence>
<keyword evidence="6" id="KW-0479">Metal-binding</keyword>
<dbReference type="PANTHER" id="PTHR11616">
    <property type="entry name" value="SODIUM/CHLORIDE DEPENDENT TRANSPORTER"/>
    <property type="match status" value="1"/>
</dbReference>
<evidence type="ECO:0000256" key="2">
    <source>
        <dbReference type="ARBA" id="ARBA00022448"/>
    </source>
</evidence>
<dbReference type="SUPFAM" id="SSF161070">
    <property type="entry name" value="SNF-like"/>
    <property type="match status" value="1"/>
</dbReference>
<keyword evidence="6" id="KW-0915">Sodium</keyword>
<feature type="transmembrane region" description="Helical" evidence="9">
    <location>
        <begin position="292"/>
        <end position="314"/>
    </location>
</feature>
<evidence type="ECO:0000256" key="9">
    <source>
        <dbReference type="SAM" id="Phobius"/>
    </source>
</evidence>
<dbReference type="PROSITE" id="PS50267">
    <property type="entry name" value="NA_NEUROTRAN_SYMP_3"/>
    <property type="match status" value="1"/>
</dbReference>
<feature type="transmembrane region" description="Helical" evidence="9">
    <location>
        <begin position="469"/>
        <end position="491"/>
    </location>
</feature>
<comment type="subcellular location">
    <subcellularLocation>
        <location evidence="1">Membrane</location>
        <topology evidence="1">Multi-pass membrane protein</topology>
    </subcellularLocation>
</comment>
<dbReference type="PANTHER" id="PTHR11616:SF303">
    <property type="entry name" value="SODIUM- AND CHLORIDE-DEPENDENT GABA TRANSPORTER INE"/>
    <property type="match status" value="1"/>
</dbReference>
<feature type="transmembrane region" description="Helical" evidence="9">
    <location>
        <begin position="427"/>
        <end position="449"/>
    </location>
</feature>
<keyword evidence="3 8" id="KW-0812">Transmembrane</keyword>
<dbReference type="InterPro" id="IPR037272">
    <property type="entry name" value="SNS_sf"/>
</dbReference>
<keyword evidence="2 8" id="KW-0813">Transport</keyword>
<feature type="transmembrane region" description="Helical" evidence="9">
    <location>
        <begin position="12"/>
        <end position="30"/>
    </location>
</feature>
<feature type="transmembrane region" description="Helical" evidence="9">
    <location>
        <begin position="511"/>
        <end position="533"/>
    </location>
</feature>
<evidence type="ECO:0000256" key="4">
    <source>
        <dbReference type="ARBA" id="ARBA00022989"/>
    </source>
</evidence>